<comment type="caution">
    <text evidence="10">The sequence shown here is derived from an EMBL/GenBank/DDBJ whole genome shotgun (WGS) entry which is preliminary data.</text>
</comment>
<dbReference type="GO" id="GO:0042412">
    <property type="term" value="P:taurine biosynthetic process"/>
    <property type="evidence" value="ECO:0007669"/>
    <property type="project" value="UniProtKB-UniRule"/>
</dbReference>
<comment type="catalytic activity">
    <reaction evidence="9">
        <text>L-cysteine + O2 = 3-sulfino-L-alanine + H(+)</text>
        <dbReference type="Rhea" id="RHEA:20441"/>
        <dbReference type="ChEBI" id="CHEBI:15378"/>
        <dbReference type="ChEBI" id="CHEBI:15379"/>
        <dbReference type="ChEBI" id="CHEBI:35235"/>
        <dbReference type="ChEBI" id="CHEBI:61085"/>
        <dbReference type="EC" id="1.13.11.20"/>
    </reaction>
</comment>
<keyword evidence="5" id="KW-0883">Thioether bond</keyword>
<dbReference type="InterPro" id="IPR014710">
    <property type="entry name" value="RmlC-like_jellyroll"/>
</dbReference>
<dbReference type="GO" id="GO:0019448">
    <property type="term" value="P:L-cysteine catabolic process"/>
    <property type="evidence" value="ECO:0007669"/>
    <property type="project" value="TreeGrafter"/>
</dbReference>
<dbReference type="Pfam" id="PF05995">
    <property type="entry name" value="CDO_I"/>
    <property type="match status" value="1"/>
</dbReference>
<evidence type="ECO:0000256" key="2">
    <source>
        <dbReference type="ARBA" id="ARBA00006622"/>
    </source>
</evidence>
<dbReference type="InterPro" id="IPR010300">
    <property type="entry name" value="CDO_1"/>
</dbReference>
<keyword evidence="11" id="KW-1185">Reference proteome</keyword>
<evidence type="ECO:0000313" key="10">
    <source>
        <dbReference type="EMBL" id="RWS30591.1"/>
    </source>
</evidence>
<dbReference type="VEuPathDB" id="VectorBase:LDEU001451"/>
<evidence type="ECO:0000256" key="3">
    <source>
        <dbReference type="ARBA" id="ARBA00013133"/>
    </source>
</evidence>
<evidence type="ECO:0000313" key="11">
    <source>
        <dbReference type="Proteomes" id="UP000288716"/>
    </source>
</evidence>
<comment type="pathway">
    <text evidence="1 9">Organosulfur biosynthesis; taurine biosynthesis; hypotaurine from L-cysteine: step 1/2.</text>
</comment>
<dbReference type="GO" id="GO:0008198">
    <property type="term" value="F:ferrous iron binding"/>
    <property type="evidence" value="ECO:0007669"/>
    <property type="project" value="TreeGrafter"/>
</dbReference>
<dbReference type="Gene3D" id="2.60.120.10">
    <property type="entry name" value="Jelly Rolls"/>
    <property type="match status" value="1"/>
</dbReference>
<keyword evidence="6 9" id="KW-0223">Dioxygenase</keyword>
<dbReference type="GO" id="GO:0017172">
    <property type="term" value="F:cysteine dioxygenase activity"/>
    <property type="evidence" value="ECO:0007669"/>
    <property type="project" value="UniProtKB-UniRule"/>
</dbReference>
<evidence type="ECO:0000256" key="5">
    <source>
        <dbReference type="ARBA" id="ARBA00022784"/>
    </source>
</evidence>
<dbReference type="PANTHER" id="PTHR12918:SF1">
    <property type="entry name" value="CYSTEINE DIOXYGENASE TYPE 1"/>
    <property type="match status" value="1"/>
</dbReference>
<protein>
    <recommendedName>
        <fullName evidence="3 9">Cysteine dioxygenase</fullName>
        <ecNumber evidence="3 9">1.13.11.20</ecNumber>
    </recommendedName>
</protein>
<keyword evidence="7 9" id="KW-0560">Oxidoreductase</keyword>
<evidence type="ECO:0000256" key="1">
    <source>
        <dbReference type="ARBA" id="ARBA00004759"/>
    </source>
</evidence>
<evidence type="ECO:0000256" key="9">
    <source>
        <dbReference type="RuleBase" id="RU366010"/>
    </source>
</evidence>
<keyword evidence="8 9" id="KW-0408">Iron</keyword>
<dbReference type="PANTHER" id="PTHR12918">
    <property type="entry name" value="CYSTEINE DIOXYGENASE"/>
    <property type="match status" value="1"/>
</dbReference>
<dbReference type="Proteomes" id="UP000288716">
    <property type="component" value="Unassembled WGS sequence"/>
</dbReference>
<organism evidence="10 11">
    <name type="scientific">Leptotrombidium deliense</name>
    <dbReference type="NCBI Taxonomy" id="299467"/>
    <lineage>
        <taxon>Eukaryota</taxon>
        <taxon>Metazoa</taxon>
        <taxon>Ecdysozoa</taxon>
        <taxon>Arthropoda</taxon>
        <taxon>Chelicerata</taxon>
        <taxon>Arachnida</taxon>
        <taxon>Acari</taxon>
        <taxon>Acariformes</taxon>
        <taxon>Trombidiformes</taxon>
        <taxon>Prostigmata</taxon>
        <taxon>Anystina</taxon>
        <taxon>Parasitengona</taxon>
        <taxon>Trombiculoidea</taxon>
        <taxon>Trombiculidae</taxon>
        <taxon>Leptotrombidium</taxon>
    </lineage>
</organism>
<comment type="similarity">
    <text evidence="2 9">Belongs to the cysteine dioxygenase family.</text>
</comment>
<reference evidence="10 11" key="1">
    <citation type="journal article" date="2018" name="Gigascience">
        <title>Genomes of trombidid mites reveal novel predicted allergens and laterally-transferred genes associated with secondary metabolism.</title>
        <authorList>
            <person name="Dong X."/>
            <person name="Chaisiri K."/>
            <person name="Xia D."/>
            <person name="Armstrong S.D."/>
            <person name="Fang Y."/>
            <person name="Donnelly M.J."/>
            <person name="Kadowaki T."/>
            <person name="McGarry J.W."/>
            <person name="Darby A.C."/>
            <person name="Makepeace B.L."/>
        </authorList>
    </citation>
    <scope>NUCLEOTIDE SEQUENCE [LARGE SCALE GENOMIC DNA]</scope>
    <source>
        <strain evidence="10">UoL-UT</strain>
    </source>
</reference>
<evidence type="ECO:0000256" key="7">
    <source>
        <dbReference type="ARBA" id="ARBA00023002"/>
    </source>
</evidence>
<evidence type="ECO:0000256" key="8">
    <source>
        <dbReference type="ARBA" id="ARBA00023004"/>
    </source>
</evidence>
<gene>
    <name evidence="10" type="ORF">B4U80_09490</name>
</gene>
<name>A0A443SSU6_9ACAR</name>
<dbReference type="EMBL" id="NCKV01000449">
    <property type="protein sequence ID" value="RWS30591.1"/>
    <property type="molecule type" value="Genomic_DNA"/>
</dbReference>
<dbReference type="OrthoDB" id="543511at2759"/>
<dbReference type="STRING" id="299467.A0A443SSU6"/>
<keyword evidence="4 9" id="KW-0479">Metal-binding</keyword>
<dbReference type="SUPFAM" id="SSF51182">
    <property type="entry name" value="RmlC-like cupins"/>
    <property type="match status" value="1"/>
</dbReference>
<dbReference type="InterPro" id="IPR011051">
    <property type="entry name" value="RmlC_Cupin_sf"/>
</dbReference>
<evidence type="ECO:0000256" key="4">
    <source>
        <dbReference type="ARBA" id="ARBA00022723"/>
    </source>
</evidence>
<proteinExistence type="inferred from homology"/>
<dbReference type="EC" id="1.13.11.20" evidence="3 9"/>
<dbReference type="UniPathway" id="UPA00012">
    <property type="reaction ID" value="UER00537"/>
</dbReference>
<sequence length="118" mass="13878">METCKSKIEIQCLDDLISKLAEIFSSDDIDVDYVQQVMLSYKSNPKEWKKYAHFDRHRYFPRRIDETLENIRHDLTAVSLVRLTNKSGKNVNRVKQIIADRSSTARNATDRITHSHIR</sequence>
<dbReference type="AlphaFoldDB" id="A0A443SSU6"/>
<comment type="cofactor">
    <cofactor evidence="9">
        <name>Fe cation</name>
        <dbReference type="ChEBI" id="CHEBI:24875"/>
    </cofactor>
    <text evidence="9">Binds 1 Fe cation per subunit.</text>
</comment>
<evidence type="ECO:0000256" key="6">
    <source>
        <dbReference type="ARBA" id="ARBA00022964"/>
    </source>
</evidence>
<accession>A0A443SSU6</accession>